<gene>
    <name evidence="1" type="ORF">E3D37_06600</name>
</gene>
<dbReference type="AlphaFoldDB" id="A0AAX2RT98"/>
<organism evidence="1 2">
    <name type="scientific">Burkholderia cepacia</name>
    <name type="common">Pseudomonas cepacia</name>
    <dbReference type="NCBI Taxonomy" id="292"/>
    <lineage>
        <taxon>Bacteria</taxon>
        <taxon>Pseudomonadati</taxon>
        <taxon>Pseudomonadota</taxon>
        <taxon>Betaproteobacteria</taxon>
        <taxon>Burkholderiales</taxon>
        <taxon>Burkholderiaceae</taxon>
        <taxon>Burkholderia</taxon>
        <taxon>Burkholderia cepacia complex</taxon>
    </lineage>
</organism>
<name>A0AAX2RT98_BURCE</name>
<evidence type="ECO:0000313" key="1">
    <source>
        <dbReference type="EMBL" id="TEU52316.1"/>
    </source>
</evidence>
<protein>
    <submittedName>
        <fullName evidence="1">Uncharacterized protein</fullName>
    </submittedName>
</protein>
<dbReference type="Proteomes" id="UP000298234">
    <property type="component" value="Unassembled WGS sequence"/>
</dbReference>
<accession>A0AAX2RT98</accession>
<evidence type="ECO:0000313" key="2">
    <source>
        <dbReference type="Proteomes" id="UP000298234"/>
    </source>
</evidence>
<sequence length="234" mass="26122">MRGNPERDVGRSPRCSGSRPLYTFAARSIKRPVTASGYLRELDRRPCAVAFTGWMVSGGRTAYAPPNATSELGTYTQTTDNSRYVKFNIDMDDEPKACRSRPNVDSRHSGLAAATSFPVRSCLRGTVFPIQGAILLQNLKILVILAQPEVVQECAALIPAFFPQGDPIFVFAILGKLAILVPFTSTSMEYALEERRFSHWPSRFVPLFRRTPLQALTDLSFRFFPSISERIRNA</sequence>
<reference evidence="1 2" key="1">
    <citation type="submission" date="2019-03" db="EMBL/GenBank/DDBJ databases">
        <title>Burkholderia cepacia outbreak.</title>
        <authorList>
            <person name="Farzana R."/>
            <person name="Walsh T.R."/>
        </authorList>
    </citation>
    <scope>NUCLEOTIDE SEQUENCE [LARGE SCALE GENOMIC DNA]</scope>
    <source>
        <strain evidence="2">d13</strain>
    </source>
</reference>
<comment type="caution">
    <text evidence="1">The sequence shown here is derived from an EMBL/GenBank/DDBJ whole genome shotgun (WGS) entry which is preliminary data.</text>
</comment>
<dbReference type="EMBL" id="SNSQ01000005">
    <property type="protein sequence ID" value="TEU52316.1"/>
    <property type="molecule type" value="Genomic_DNA"/>
</dbReference>
<proteinExistence type="predicted"/>